<name>A0A8S1BWW7_9INSE</name>
<dbReference type="PANTHER" id="PTHR11607:SF3">
    <property type="entry name" value="LYSOSOMAL ALPHA-MANNOSIDASE"/>
    <property type="match status" value="1"/>
</dbReference>
<dbReference type="PANTHER" id="PTHR11607">
    <property type="entry name" value="ALPHA-MANNOSIDASE"/>
    <property type="match status" value="1"/>
</dbReference>
<evidence type="ECO:0000256" key="11">
    <source>
        <dbReference type="ARBA" id="ARBA00023034"/>
    </source>
</evidence>
<evidence type="ECO:0000256" key="15">
    <source>
        <dbReference type="ARBA" id="ARBA00059516"/>
    </source>
</evidence>
<dbReference type="Gene3D" id="1.20.1270.50">
    <property type="entry name" value="Glycoside hydrolase family 38, central domain"/>
    <property type="match status" value="1"/>
</dbReference>
<dbReference type="SUPFAM" id="SSF88713">
    <property type="entry name" value="Glycoside hydrolase/deacetylase"/>
    <property type="match status" value="1"/>
</dbReference>
<evidence type="ECO:0000256" key="12">
    <source>
        <dbReference type="ARBA" id="ARBA00023136"/>
    </source>
</evidence>
<dbReference type="InterPro" id="IPR011330">
    <property type="entry name" value="Glyco_hydro/deAcase_b/a-brl"/>
</dbReference>
<dbReference type="SMART" id="SM00872">
    <property type="entry name" value="Alpha-mann_mid"/>
    <property type="match status" value="1"/>
</dbReference>
<keyword evidence="8 17" id="KW-0862">Zinc</keyword>
<dbReference type="CDD" id="cd10809">
    <property type="entry name" value="GH38N_AMII_GMII_SfManIII_like"/>
    <property type="match status" value="1"/>
</dbReference>
<dbReference type="FunFam" id="2.70.98.30:FF:000002">
    <property type="entry name" value="Alpha-mannosidase"/>
    <property type="match status" value="1"/>
</dbReference>
<evidence type="ECO:0000259" key="18">
    <source>
        <dbReference type="SMART" id="SM00872"/>
    </source>
</evidence>
<feature type="signal peptide" evidence="17">
    <location>
        <begin position="1"/>
        <end position="28"/>
    </location>
</feature>
<dbReference type="GO" id="GO:0006491">
    <property type="term" value="P:N-glycan processing"/>
    <property type="evidence" value="ECO:0007669"/>
    <property type="project" value="TreeGrafter"/>
</dbReference>
<dbReference type="Pfam" id="PF01074">
    <property type="entry name" value="Glyco_hydro_38N"/>
    <property type="match status" value="1"/>
</dbReference>
<dbReference type="FunFam" id="3.20.110.10:FF:000003">
    <property type="entry name" value="Alpha-mannosidase"/>
    <property type="match status" value="1"/>
</dbReference>
<protein>
    <recommendedName>
        <fullName evidence="17">Alpha-mannosidase</fullName>
        <ecNumber evidence="17">3.2.1.-</ecNumber>
    </recommendedName>
</protein>
<evidence type="ECO:0000313" key="19">
    <source>
        <dbReference type="EMBL" id="CAB3359337.1"/>
    </source>
</evidence>
<dbReference type="InterPro" id="IPR011013">
    <property type="entry name" value="Gal_mutarotase_sf_dom"/>
</dbReference>
<dbReference type="Gene3D" id="2.70.98.30">
    <property type="entry name" value="Golgi alpha-mannosidase II, domain 4"/>
    <property type="match status" value="1"/>
</dbReference>
<dbReference type="FunFam" id="1.20.1270.50:FF:000001">
    <property type="entry name" value="Alpha-mannosidase"/>
    <property type="match status" value="1"/>
</dbReference>
<feature type="domain" description="Glycoside hydrolase family 38 central" evidence="18">
    <location>
        <begin position="486"/>
        <end position="577"/>
    </location>
</feature>
<organism evidence="19 20">
    <name type="scientific">Cloeon dipterum</name>
    <dbReference type="NCBI Taxonomy" id="197152"/>
    <lineage>
        <taxon>Eukaryota</taxon>
        <taxon>Metazoa</taxon>
        <taxon>Ecdysozoa</taxon>
        <taxon>Arthropoda</taxon>
        <taxon>Hexapoda</taxon>
        <taxon>Insecta</taxon>
        <taxon>Pterygota</taxon>
        <taxon>Palaeoptera</taxon>
        <taxon>Ephemeroptera</taxon>
        <taxon>Pisciforma</taxon>
        <taxon>Baetidae</taxon>
        <taxon>Cloeon</taxon>
    </lineage>
</organism>
<dbReference type="GO" id="GO:0046872">
    <property type="term" value="F:metal ion binding"/>
    <property type="evidence" value="ECO:0007669"/>
    <property type="project" value="UniProtKB-KW"/>
</dbReference>
<dbReference type="EMBL" id="CADEPI010000001">
    <property type="protein sequence ID" value="CAB3359337.1"/>
    <property type="molecule type" value="Genomic_DNA"/>
</dbReference>
<comment type="subcellular location">
    <subcellularLocation>
        <location evidence="1">Golgi apparatus membrane</location>
        <topology evidence="1">Single-pass type II membrane protein</topology>
    </subcellularLocation>
</comment>
<comment type="cofactor">
    <cofactor evidence="17">
        <name>Zn(2+)</name>
        <dbReference type="ChEBI" id="CHEBI:29105"/>
    </cofactor>
    <text evidence="17">Binds 1 zinc ion per subunit.</text>
</comment>
<keyword evidence="14 17" id="KW-0326">Glycosidase</keyword>
<evidence type="ECO:0000256" key="9">
    <source>
        <dbReference type="ARBA" id="ARBA00022968"/>
    </source>
</evidence>
<dbReference type="InterPro" id="IPR013780">
    <property type="entry name" value="Glyco_hydro_b"/>
</dbReference>
<sequence length="1126" mass="127457">MVGAATVLGGCVLLYLVLDLTLLPSSNHNAPLTRETHSNSRWGKQFESSLEKLEGDIKRNQNKVQEIKNAIDTISNFVNQRTESKEIDSNKFQNNLERDLYAGDEAETCPATSAEADINMLDLYNSIPFDNADGGVWKQGWNIEYNKQQWGPRRKLRIFLIPHSHNDPGWLKTFEDYYHSQTQAILTNLVNKLSEDSRRKFIWAEVSYLMLWWSEQGQENKDKMRRLVESGQLEIVTGGWVMNDEANSHFWAVVQQLTEGHEWLMQHLGVRPKHAWAIDPFGHSATNAYLLKKSQIAASLIQRVHYSVKKRLAQDKGLEFRWRQGWSNEKSDMLTHMMPFYSYDVPHTCGPDPKVCCQFDFKRLPGYGVTCPWRISPQPITNDNVRQRAELLLDQYRKKAQLYRTNVLLVPLGDDFRFDHSAEWDAQFNNYQALFDHLNARQDLYVEAQFATLSDYFSALKIEVGGEKRLPSLTGDFFTYADRDDHYWSGYFTSRPYYKRLDRVLIGYLRAAEVIFSLAWSHGKATSSNGSPWLLSPHAGLRNKLTIARQANALFQHHDGVTGTAKDHVMRDYGNKMIKAIDSVQHVIQMSAQYLLYNQANPELDPNDIYFHLDDTRPRTGALSKRNKITFGEGLDTRKVVLFNSLNRARTEFVRLRVANYNVMVTDQSHRPLPSQVQPLFDEMASMVDGEYELLFIVTVPPLSLTTFLISWTSNADERAPLASVSLANHQGQHKLHSAEGFEQIGSLPEGQNIKVNSQQISAVFSSHGLLKSVSTQGITMTVKLEFVRYGAVEGRERSGAYLFLPDGPAKVVMLKQAPLVRVISGPVATQIEVQHPFVLHQATIYNCSGEVGSSIEMVNLVELVNGKNIEVAMRLTSDIESGDTYYTDLNAFQMIERRRQLHKLPLQAHYFPMSGMAYIEDSGIRLSVISGQPLGAASLSSGQLEIMQDRRLAQDDNRGLNQGVEDNHPTPNVFRLLLERKSCHSEQWPRASLAAHLSHQSLLWPLVHLIAAGDPLVQLKGSFSPETSSECGLHVLNLRTSWLTERPRVGLVMHQLAWDECLPPPVGLSCTPRMSSMLNVSAVLPTSFGRQMQKSSLTFLHTGEQLPTNTNQSLCPNELAAFLLA</sequence>
<dbReference type="GO" id="GO:0004572">
    <property type="term" value="F:mannosyl-oligosaccharide 1,3-1,6-alpha-mannosidase activity"/>
    <property type="evidence" value="ECO:0007669"/>
    <property type="project" value="UniProtKB-EC"/>
</dbReference>
<evidence type="ECO:0000256" key="5">
    <source>
        <dbReference type="ARBA" id="ARBA00022692"/>
    </source>
</evidence>
<evidence type="ECO:0000256" key="14">
    <source>
        <dbReference type="ARBA" id="ARBA00023295"/>
    </source>
</evidence>
<dbReference type="InterPro" id="IPR050843">
    <property type="entry name" value="Glycosyl_Hydrlase_38"/>
</dbReference>
<proteinExistence type="inferred from homology"/>
<comment type="pathway">
    <text evidence="2">Protein modification; protein glycosylation.</text>
</comment>
<comment type="catalytic activity">
    <reaction evidence="16">
        <text>N(4)-{beta-D-GlcNAc-(1-&gt;2)-alpha-D-Man-(1-&gt;3)-[alpha-D-Man-(1-&gt;3)-[alpha-D-Man-(1-&gt;6)]-alpha-D-Man-(1-&gt;6)]-beta-D-Man-(1-&gt;4)-beta-D-GlcNAc-(1-&gt;4)-beta-D-GlcNAc}-L-asparaginyl-[protein] + 2 H2O = 2 alpha-D-mannopyranose + an N(4)-{beta-D-GlcNAc-(1-&gt;2)-alpha-D-Man-(1-&gt;3)-[alpha-D-Man-(1-&gt;6)]-beta-D-Man-(1-&gt;4)-beta-D-GlcNAc-(1-&gt;4)-beta-D-GlcNAc}-L-asparaginyl-[protein]</text>
        <dbReference type="Rhea" id="RHEA:56052"/>
        <dbReference type="Rhea" id="RHEA-COMP:14368"/>
        <dbReference type="Rhea" id="RHEA-COMP:14369"/>
        <dbReference type="ChEBI" id="CHEBI:15377"/>
        <dbReference type="ChEBI" id="CHEBI:28729"/>
        <dbReference type="ChEBI" id="CHEBI:60615"/>
        <dbReference type="ChEBI" id="CHEBI:60625"/>
        <dbReference type="EC" id="3.2.1.114"/>
    </reaction>
</comment>
<dbReference type="Proteomes" id="UP000494165">
    <property type="component" value="Unassembled WGS sequence"/>
</dbReference>
<feature type="chain" id="PRO_5035966011" description="Alpha-mannosidase" evidence="17">
    <location>
        <begin position="29"/>
        <end position="1126"/>
    </location>
</feature>
<evidence type="ECO:0000256" key="16">
    <source>
        <dbReference type="ARBA" id="ARBA00093232"/>
    </source>
</evidence>
<dbReference type="FunFam" id="2.60.40.1180:FF:000019">
    <property type="entry name" value="Alpha-mannosidase 2"/>
    <property type="match status" value="1"/>
</dbReference>
<evidence type="ECO:0000256" key="4">
    <source>
        <dbReference type="ARBA" id="ARBA00011748"/>
    </source>
</evidence>
<comment type="caution">
    <text evidence="19">The sequence shown here is derived from an EMBL/GenBank/DDBJ whole genome shotgun (WGS) entry which is preliminary data.</text>
</comment>
<keyword evidence="9" id="KW-0735">Signal-anchor</keyword>
<keyword evidence="20" id="KW-1185">Reference proteome</keyword>
<dbReference type="Pfam" id="PF07748">
    <property type="entry name" value="Glyco_hydro_38C"/>
    <property type="match status" value="1"/>
</dbReference>
<reference evidence="19 20" key="1">
    <citation type="submission" date="2020-04" db="EMBL/GenBank/DDBJ databases">
        <authorList>
            <person name="Alioto T."/>
            <person name="Alioto T."/>
            <person name="Gomez Garrido J."/>
        </authorList>
    </citation>
    <scope>NUCLEOTIDE SEQUENCE [LARGE SCALE GENOMIC DNA]</scope>
</reference>
<dbReference type="GO" id="GO:0030246">
    <property type="term" value="F:carbohydrate binding"/>
    <property type="evidence" value="ECO:0007669"/>
    <property type="project" value="InterPro"/>
</dbReference>
<evidence type="ECO:0000256" key="6">
    <source>
        <dbReference type="ARBA" id="ARBA00022723"/>
    </source>
</evidence>
<dbReference type="GO" id="GO:0006013">
    <property type="term" value="P:mannose metabolic process"/>
    <property type="evidence" value="ECO:0007669"/>
    <property type="project" value="InterPro"/>
</dbReference>
<dbReference type="OrthoDB" id="10261055at2759"/>
<dbReference type="Pfam" id="PF09261">
    <property type="entry name" value="Alpha-mann_mid"/>
    <property type="match status" value="1"/>
</dbReference>
<dbReference type="GO" id="GO:0000139">
    <property type="term" value="C:Golgi membrane"/>
    <property type="evidence" value="ECO:0007669"/>
    <property type="project" value="UniProtKB-SubCell"/>
</dbReference>
<keyword evidence="6 17" id="KW-0479">Metal-binding</keyword>
<keyword evidence="10" id="KW-1133">Transmembrane helix</keyword>
<evidence type="ECO:0000256" key="17">
    <source>
        <dbReference type="RuleBase" id="RU361199"/>
    </source>
</evidence>
<dbReference type="SUPFAM" id="SSF74650">
    <property type="entry name" value="Galactose mutarotase-like"/>
    <property type="match status" value="1"/>
</dbReference>
<evidence type="ECO:0000256" key="8">
    <source>
        <dbReference type="ARBA" id="ARBA00022833"/>
    </source>
</evidence>
<accession>A0A8S1BWW7</accession>
<evidence type="ECO:0000256" key="13">
    <source>
        <dbReference type="ARBA" id="ARBA00023157"/>
    </source>
</evidence>
<keyword evidence="5" id="KW-0812">Transmembrane</keyword>
<keyword evidence="12" id="KW-0472">Membrane</keyword>
<keyword evidence="17" id="KW-0732">Signal</keyword>
<evidence type="ECO:0000256" key="10">
    <source>
        <dbReference type="ARBA" id="ARBA00022989"/>
    </source>
</evidence>
<keyword evidence="7 17" id="KW-0378">Hydrolase</keyword>
<keyword evidence="13" id="KW-1015">Disulfide bond</keyword>
<dbReference type="AlphaFoldDB" id="A0A8S1BWW7"/>
<dbReference type="InterPro" id="IPR015341">
    <property type="entry name" value="Glyco_hydro_38_cen"/>
</dbReference>
<dbReference type="InterPro" id="IPR028995">
    <property type="entry name" value="Glyco_hydro_57/38_cen_sf"/>
</dbReference>
<comment type="function">
    <text evidence="15">Catalyzes the first committed step in the biosynthesis of complex N-glycans. It controls conversion of high mannose to complex N-glycans; the final hydrolytic step in the N-glycan maturation pathway.</text>
</comment>
<evidence type="ECO:0000313" key="20">
    <source>
        <dbReference type="Proteomes" id="UP000494165"/>
    </source>
</evidence>
<evidence type="ECO:0000256" key="1">
    <source>
        <dbReference type="ARBA" id="ARBA00004323"/>
    </source>
</evidence>
<evidence type="ECO:0000256" key="7">
    <source>
        <dbReference type="ARBA" id="ARBA00022801"/>
    </source>
</evidence>
<dbReference type="InterPro" id="IPR027291">
    <property type="entry name" value="Glyco_hydro_38_N_sf"/>
</dbReference>
<comment type="similarity">
    <text evidence="3 17">Belongs to the glycosyl hydrolase 38 family.</text>
</comment>
<dbReference type="InterPro" id="IPR011682">
    <property type="entry name" value="Glyco_hydro_38_C"/>
</dbReference>
<evidence type="ECO:0000256" key="2">
    <source>
        <dbReference type="ARBA" id="ARBA00004922"/>
    </source>
</evidence>
<keyword evidence="11" id="KW-0333">Golgi apparatus</keyword>
<dbReference type="Gene3D" id="3.20.110.10">
    <property type="entry name" value="Glycoside hydrolase 38, N terminal domain"/>
    <property type="match status" value="1"/>
</dbReference>
<evidence type="ECO:0000256" key="3">
    <source>
        <dbReference type="ARBA" id="ARBA00009792"/>
    </source>
</evidence>
<comment type="subunit">
    <text evidence="4">Homodimer; disulfide-linked.</text>
</comment>
<dbReference type="EC" id="3.2.1.-" evidence="17"/>
<dbReference type="InterPro" id="IPR037094">
    <property type="entry name" value="Glyco_hydro_38_cen_sf"/>
</dbReference>
<gene>
    <name evidence="19" type="ORF">CLODIP_2_CD05355</name>
</gene>
<dbReference type="SUPFAM" id="SSF88688">
    <property type="entry name" value="Families 57/38 glycoside transferase middle domain"/>
    <property type="match status" value="1"/>
</dbReference>
<dbReference type="Gene3D" id="2.60.40.1180">
    <property type="entry name" value="Golgi alpha-mannosidase II"/>
    <property type="match status" value="1"/>
</dbReference>
<dbReference type="InterPro" id="IPR000602">
    <property type="entry name" value="Glyco_hydro_38_N"/>
</dbReference>